<organism evidence="1 2">
    <name type="scientific">Candidatus Rhodobacter oscarellae</name>
    <dbReference type="NCBI Taxonomy" id="1675527"/>
    <lineage>
        <taxon>Bacteria</taxon>
        <taxon>Pseudomonadati</taxon>
        <taxon>Pseudomonadota</taxon>
        <taxon>Alphaproteobacteria</taxon>
        <taxon>Rhodobacterales</taxon>
        <taxon>Rhodobacter group</taxon>
        <taxon>Rhodobacter</taxon>
    </lineage>
</organism>
<evidence type="ECO:0000313" key="1">
    <source>
        <dbReference type="EMBL" id="KMW57121.1"/>
    </source>
</evidence>
<name>A0A0J9E2Q6_9RHOB</name>
<evidence type="ECO:0000313" key="2">
    <source>
        <dbReference type="Proteomes" id="UP000037178"/>
    </source>
</evidence>
<protein>
    <submittedName>
        <fullName evidence="1">Uncharacterized protein</fullName>
    </submittedName>
</protein>
<gene>
    <name evidence="1" type="ORF">AIOL_002080</name>
</gene>
<dbReference type="EMBL" id="LFTY01000002">
    <property type="protein sequence ID" value="KMW57121.1"/>
    <property type="molecule type" value="Genomic_DNA"/>
</dbReference>
<comment type="caution">
    <text evidence="1">The sequence shown here is derived from an EMBL/GenBank/DDBJ whole genome shotgun (WGS) entry which is preliminary data.</text>
</comment>
<reference evidence="1 2" key="1">
    <citation type="submission" date="2015-06" db="EMBL/GenBank/DDBJ databases">
        <title>Draft genome sequence of an Alphaproteobacteria species associated to the Mediterranean sponge Oscarella lobularis.</title>
        <authorList>
            <person name="Jourda C."/>
            <person name="Santini S."/>
            <person name="Claverie J.-M."/>
        </authorList>
    </citation>
    <scope>NUCLEOTIDE SEQUENCE [LARGE SCALE GENOMIC DNA]</scope>
    <source>
        <strain evidence="1">IGS</strain>
    </source>
</reference>
<dbReference type="Proteomes" id="UP000037178">
    <property type="component" value="Unassembled WGS sequence"/>
</dbReference>
<dbReference type="AlphaFoldDB" id="A0A0J9E2Q6"/>
<proteinExistence type="predicted"/>
<keyword evidence="2" id="KW-1185">Reference proteome</keyword>
<accession>A0A0J9E2Q6</accession>
<sequence>MVFDIVHPVNAPFDFADATAQPLTVAYGAFWAKPVFARKVPTAALIRKETIFTLGMRISILVSNNNPNTNI</sequence>